<evidence type="ECO:0008006" key="4">
    <source>
        <dbReference type="Google" id="ProtNLM"/>
    </source>
</evidence>
<gene>
    <name evidence="2" type="ORF">SAMN05428642_10436</name>
</gene>
<feature type="transmembrane region" description="Helical" evidence="1">
    <location>
        <begin position="138"/>
        <end position="160"/>
    </location>
</feature>
<organism evidence="2 3">
    <name type="scientific">Flaviramulus basaltis</name>
    <dbReference type="NCBI Taxonomy" id="369401"/>
    <lineage>
        <taxon>Bacteria</taxon>
        <taxon>Pseudomonadati</taxon>
        <taxon>Bacteroidota</taxon>
        <taxon>Flavobacteriia</taxon>
        <taxon>Flavobacteriales</taxon>
        <taxon>Flavobacteriaceae</taxon>
        <taxon>Flaviramulus</taxon>
    </lineage>
</organism>
<keyword evidence="1" id="KW-0812">Transmembrane</keyword>
<name>A0A1K2IPA1_9FLAO</name>
<evidence type="ECO:0000313" key="3">
    <source>
        <dbReference type="Proteomes" id="UP000182544"/>
    </source>
</evidence>
<sequence>MNDFLIKYYSLLTHSVEILSAVTGVILYKKYKHTPAKYFIYFLIYIGICDFLGIYTYYIKNNGFLSFLEGTPFERNYWWSGLYWKVGAVVFFAFYYNKILQNTKFKSIIEYTAYTFLLFSICYIIINFDAFFISSLRVLNIFGALIIFLCTFLYFTEILLSDRILKVFKSLNFYISVTIFIWWLVITPLVFFEIYNSTSDWNFVFLKWQIFLFLNIFMYITFTFALICCKPQND</sequence>
<dbReference type="Proteomes" id="UP000182544">
    <property type="component" value="Unassembled WGS sequence"/>
</dbReference>
<dbReference type="EMBL" id="FPKV01000004">
    <property type="protein sequence ID" value="SFZ94268.1"/>
    <property type="molecule type" value="Genomic_DNA"/>
</dbReference>
<feature type="transmembrane region" description="Helical" evidence="1">
    <location>
        <begin position="78"/>
        <end position="96"/>
    </location>
</feature>
<dbReference type="AlphaFoldDB" id="A0A1K2IPA1"/>
<reference evidence="2 3" key="1">
    <citation type="submission" date="2016-10" db="EMBL/GenBank/DDBJ databases">
        <authorList>
            <person name="de Groot N.N."/>
        </authorList>
    </citation>
    <scope>NUCLEOTIDE SEQUENCE [LARGE SCALE GENOMIC DNA]</scope>
    <source>
        <strain evidence="2 3">DSM 18180</strain>
    </source>
</reference>
<keyword evidence="1" id="KW-1133">Transmembrane helix</keyword>
<protein>
    <recommendedName>
        <fullName evidence="4">Bacteriorhodopsin</fullName>
    </recommendedName>
</protein>
<evidence type="ECO:0000256" key="1">
    <source>
        <dbReference type="SAM" id="Phobius"/>
    </source>
</evidence>
<accession>A0A1K2IPA1</accession>
<dbReference type="OrthoDB" id="1453530at2"/>
<feature type="transmembrane region" description="Helical" evidence="1">
    <location>
        <begin position="108"/>
        <end position="126"/>
    </location>
</feature>
<keyword evidence="3" id="KW-1185">Reference proteome</keyword>
<feature type="transmembrane region" description="Helical" evidence="1">
    <location>
        <begin position="39"/>
        <end position="58"/>
    </location>
</feature>
<feature type="transmembrane region" description="Helical" evidence="1">
    <location>
        <begin position="172"/>
        <end position="196"/>
    </location>
</feature>
<proteinExistence type="predicted"/>
<feature type="transmembrane region" description="Helical" evidence="1">
    <location>
        <begin position="208"/>
        <end position="229"/>
    </location>
</feature>
<dbReference type="STRING" id="369401.SAMN05428642_10436"/>
<evidence type="ECO:0000313" key="2">
    <source>
        <dbReference type="EMBL" id="SFZ94268.1"/>
    </source>
</evidence>
<keyword evidence="1" id="KW-0472">Membrane</keyword>